<dbReference type="EMBL" id="BGPR01004433">
    <property type="protein sequence ID" value="GBM99615.1"/>
    <property type="molecule type" value="Genomic_DNA"/>
</dbReference>
<keyword evidence="2" id="KW-1185">Reference proteome</keyword>
<reference evidence="1 2" key="1">
    <citation type="journal article" date="2019" name="Sci. Rep.">
        <title>Orb-weaving spider Araneus ventricosus genome elucidates the spidroin gene catalogue.</title>
        <authorList>
            <person name="Kono N."/>
            <person name="Nakamura H."/>
            <person name="Ohtoshi R."/>
            <person name="Moran D.A.P."/>
            <person name="Shinohara A."/>
            <person name="Yoshida Y."/>
            <person name="Fujiwara M."/>
            <person name="Mori M."/>
            <person name="Tomita M."/>
            <person name="Arakawa K."/>
        </authorList>
    </citation>
    <scope>NUCLEOTIDE SEQUENCE [LARGE SCALE GENOMIC DNA]</scope>
</reference>
<sequence length="120" mass="13938">MKPGRQASPFLKRQVFAVKFSGNPRLPAPKNNILYVLNFSCITVTLVTSLSMEPLEIFLKITMPIEELSHFKMEKEERISSLVSRWNLLKYSSKLPPIEELSHFKIAKKKEFSLVSRWNL</sequence>
<proteinExistence type="predicted"/>
<comment type="caution">
    <text evidence="1">The sequence shown here is derived from an EMBL/GenBank/DDBJ whole genome shotgun (WGS) entry which is preliminary data.</text>
</comment>
<dbReference type="AlphaFoldDB" id="A0A4Y2KD04"/>
<accession>A0A4Y2KD04</accession>
<evidence type="ECO:0000313" key="1">
    <source>
        <dbReference type="EMBL" id="GBM99615.1"/>
    </source>
</evidence>
<name>A0A4Y2KD04_ARAVE</name>
<evidence type="ECO:0000313" key="2">
    <source>
        <dbReference type="Proteomes" id="UP000499080"/>
    </source>
</evidence>
<gene>
    <name evidence="1" type="ORF">AVEN_163920_1</name>
</gene>
<dbReference type="Proteomes" id="UP000499080">
    <property type="component" value="Unassembled WGS sequence"/>
</dbReference>
<protein>
    <submittedName>
        <fullName evidence="1">Uncharacterized protein</fullName>
    </submittedName>
</protein>
<organism evidence="1 2">
    <name type="scientific">Araneus ventricosus</name>
    <name type="common">Orbweaver spider</name>
    <name type="synonym">Epeira ventricosa</name>
    <dbReference type="NCBI Taxonomy" id="182803"/>
    <lineage>
        <taxon>Eukaryota</taxon>
        <taxon>Metazoa</taxon>
        <taxon>Ecdysozoa</taxon>
        <taxon>Arthropoda</taxon>
        <taxon>Chelicerata</taxon>
        <taxon>Arachnida</taxon>
        <taxon>Araneae</taxon>
        <taxon>Araneomorphae</taxon>
        <taxon>Entelegynae</taxon>
        <taxon>Araneoidea</taxon>
        <taxon>Araneidae</taxon>
        <taxon>Araneus</taxon>
    </lineage>
</organism>